<sequence length="343" mass="39554">MDSKINPRKRSRNTIQLIKHRIMRDYEDGARVKDLAEKYNYAQITMARLLGSKQKLRKLENNTIIMEMEKLLFDWIKDKQKRNEPVTDTAIIQKAIKLYDILMAETSNTCTEGFRAHESWFNRFCRDAGIEIDKVTRLVKKLLTVYIIYFLFTTLKEKEVIRATNESSTSTSEDYPVKQKGIVDEVDDAVKSSEKVKDSSNSIYIQETYKETKDCPPHKISTCTQYLNNNDNIESEFNSSVSNEHIENNNKDGSTLLSTLPPSRTRIENIKENSIPLRVISTVTRTRTENNIKDNSALLRTIPTSTLTRIENNINDNSTLSRTLLTPTLTRIENNNNDNSTLI</sequence>
<dbReference type="Gene3D" id="1.10.10.60">
    <property type="entry name" value="Homeodomain-like"/>
    <property type="match status" value="1"/>
</dbReference>
<dbReference type="InterPro" id="IPR006600">
    <property type="entry name" value="HTH_CenpB_DNA-bd_dom"/>
</dbReference>
<dbReference type="Proteomes" id="UP000326759">
    <property type="component" value="Unassembled WGS sequence"/>
</dbReference>
<protein>
    <submittedName>
        <fullName evidence="4">Tigger transposable element-derived protein 1</fullName>
    </submittedName>
</protein>
<name>A0A5N5SN97_9CRUS</name>
<dbReference type="GO" id="GO:0003677">
    <property type="term" value="F:DNA binding"/>
    <property type="evidence" value="ECO:0007669"/>
    <property type="project" value="UniProtKB-KW"/>
</dbReference>
<keyword evidence="2" id="KW-0238">DNA-binding</keyword>
<reference evidence="4 5" key="1">
    <citation type="journal article" date="2019" name="PLoS Biol.">
        <title>Sex chromosomes control vertical transmission of feminizing Wolbachia symbionts in an isopod.</title>
        <authorList>
            <person name="Becking T."/>
            <person name="Chebbi M.A."/>
            <person name="Giraud I."/>
            <person name="Moumen B."/>
            <person name="Laverre T."/>
            <person name="Caubet Y."/>
            <person name="Peccoud J."/>
            <person name="Gilbert C."/>
            <person name="Cordaux R."/>
        </authorList>
    </citation>
    <scope>NUCLEOTIDE SEQUENCE [LARGE SCALE GENOMIC DNA]</scope>
    <source>
        <strain evidence="4">ANa2</strain>
        <tissue evidence="4">Whole body excluding digestive tract and cuticle</tissue>
    </source>
</reference>
<dbReference type="PROSITE" id="PS51253">
    <property type="entry name" value="HTH_CENPB"/>
    <property type="match status" value="1"/>
</dbReference>
<comment type="caution">
    <text evidence="4">The sequence shown here is derived from an EMBL/GenBank/DDBJ whole genome shotgun (WGS) entry which is preliminary data.</text>
</comment>
<evidence type="ECO:0000313" key="5">
    <source>
        <dbReference type="Proteomes" id="UP000326759"/>
    </source>
</evidence>
<dbReference type="PANTHER" id="PTHR19303">
    <property type="entry name" value="TRANSPOSON"/>
    <property type="match status" value="1"/>
</dbReference>
<feature type="domain" description="HTH CENPB-type" evidence="3">
    <location>
        <begin position="56"/>
        <end position="134"/>
    </location>
</feature>
<dbReference type="SUPFAM" id="SSF46689">
    <property type="entry name" value="Homeodomain-like"/>
    <property type="match status" value="1"/>
</dbReference>
<dbReference type="InterPro" id="IPR009057">
    <property type="entry name" value="Homeodomain-like_sf"/>
</dbReference>
<dbReference type="AlphaFoldDB" id="A0A5N5SN97"/>
<accession>A0A5N5SN97</accession>
<dbReference type="OrthoDB" id="125347at2759"/>
<evidence type="ECO:0000259" key="3">
    <source>
        <dbReference type="PROSITE" id="PS51253"/>
    </source>
</evidence>
<gene>
    <name evidence="4" type="primary">TIGD1</name>
    <name evidence="4" type="ORF">Anas_10975</name>
</gene>
<organism evidence="4 5">
    <name type="scientific">Armadillidium nasatum</name>
    <dbReference type="NCBI Taxonomy" id="96803"/>
    <lineage>
        <taxon>Eukaryota</taxon>
        <taxon>Metazoa</taxon>
        <taxon>Ecdysozoa</taxon>
        <taxon>Arthropoda</taxon>
        <taxon>Crustacea</taxon>
        <taxon>Multicrustacea</taxon>
        <taxon>Malacostraca</taxon>
        <taxon>Eumalacostraca</taxon>
        <taxon>Peracarida</taxon>
        <taxon>Isopoda</taxon>
        <taxon>Oniscidea</taxon>
        <taxon>Crinocheta</taxon>
        <taxon>Armadillidiidae</taxon>
        <taxon>Armadillidium</taxon>
    </lineage>
</organism>
<comment type="subcellular location">
    <subcellularLocation>
        <location evidence="1">Nucleus</location>
    </subcellularLocation>
</comment>
<evidence type="ECO:0000256" key="1">
    <source>
        <dbReference type="ARBA" id="ARBA00004123"/>
    </source>
</evidence>
<feature type="non-terminal residue" evidence="4">
    <location>
        <position position="343"/>
    </location>
</feature>
<dbReference type="InterPro" id="IPR050863">
    <property type="entry name" value="CenT-Element_Derived"/>
</dbReference>
<dbReference type="Pfam" id="PF03221">
    <property type="entry name" value="HTH_Tnp_Tc5"/>
    <property type="match status" value="1"/>
</dbReference>
<evidence type="ECO:0000313" key="4">
    <source>
        <dbReference type="EMBL" id="KAB7495302.1"/>
    </source>
</evidence>
<dbReference type="EMBL" id="SEYY01022773">
    <property type="protein sequence ID" value="KAB7495302.1"/>
    <property type="molecule type" value="Genomic_DNA"/>
</dbReference>
<keyword evidence="5" id="KW-1185">Reference proteome</keyword>
<dbReference type="PANTHER" id="PTHR19303:SF27">
    <property type="entry name" value="HTH CENPB-TYPE DOMAIN-CONTAINING PROTEIN"/>
    <property type="match status" value="1"/>
</dbReference>
<evidence type="ECO:0000256" key="2">
    <source>
        <dbReference type="ARBA" id="ARBA00023125"/>
    </source>
</evidence>
<dbReference type="SMART" id="SM00674">
    <property type="entry name" value="CENPB"/>
    <property type="match status" value="1"/>
</dbReference>
<dbReference type="GO" id="GO:0005634">
    <property type="term" value="C:nucleus"/>
    <property type="evidence" value="ECO:0007669"/>
    <property type="project" value="UniProtKB-SubCell"/>
</dbReference>
<proteinExistence type="predicted"/>